<organism evidence="1">
    <name type="scientific">Rhizophora mucronata</name>
    <name type="common">Asiatic mangrove</name>
    <dbReference type="NCBI Taxonomy" id="61149"/>
    <lineage>
        <taxon>Eukaryota</taxon>
        <taxon>Viridiplantae</taxon>
        <taxon>Streptophyta</taxon>
        <taxon>Embryophyta</taxon>
        <taxon>Tracheophyta</taxon>
        <taxon>Spermatophyta</taxon>
        <taxon>Magnoliopsida</taxon>
        <taxon>eudicotyledons</taxon>
        <taxon>Gunneridae</taxon>
        <taxon>Pentapetalae</taxon>
        <taxon>rosids</taxon>
        <taxon>fabids</taxon>
        <taxon>Malpighiales</taxon>
        <taxon>Rhizophoraceae</taxon>
        <taxon>Rhizophora</taxon>
    </lineage>
</organism>
<protein>
    <submittedName>
        <fullName evidence="1">Uncharacterized protein MANES_02G168800</fullName>
    </submittedName>
</protein>
<dbReference type="AlphaFoldDB" id="A0A2P2L386"/>
<dbReference type="EMBL" id="GGEC01031931">
    <property type="protein sequence ID" value="MBX12415.1"/>
    <property type="molecule type" value="Transcribed_RNA"/>
</dbReference>
<evidence type="ECO:0000313" key="1">
    <source>
        <dbReference type="EMBL" id="MBX12415.1"/>
    </source>
</evidence>
<sequence length="48" mass="5132">MVKVADWATSLPAELQRPASVKIFPTLADPAELQDGAMAHQVSIQVTV</sequence>
<reference evidence="1" key="1">
    <citation type="submission" date="2018-02" db="EMBL/GenBank/DDBJ databases">
        <title>Rhizophora mucronata_Transcriptome.</title>
        <authorList>
            <person name="Meera S.P."/>
            <person name="Sreeshan A."/>
            <person name="Augustine A."/>
        </authorList>
    </citation>
    <scope>NUCLEOTIDE SEQUENCE</scope>
    <source>
        <tissue evidence="1">Leaf</tissue>
    </source>
</reference>
<name>A0A2P2L386_RHIMU</name>
<proteinExistence type="predicted"/>
<accession>A0A2P2L386</accession>